<dbReference type="Proteomes" id="UP000824469">
    <property type="component" value="Unassembled WGS sequence"/>
</dbReference>
<dbReference type="Pfam" id="PF01486">
    <property type="entry name" value="K-box"/>
    <property type="match status" value="1"/>
</dbReference>
<protein>
    <recommendedName>
        <fullName evidence="2">K-box domain-containing protein</fullName>
    </recommendedName>
</protein>
<feature type="non-terminal residue" evidence="3">
    <location>
        <position position="92"/>
    </location>
</feature>
<feature type="non-terminal residue" evidence="3">
    <location>
        <position position="1"/>
    </location>
</feature>
<gene>
    <name evidence="3" type="ORF">KI387_019669</name>
</gene>
<dbReference type="AlphaFoldDB" id="A0AA38LDP8"/>
<dbReference type="EMBL" id="JAHRHJ020000004">
    <property type="protein sequence ID" value="KAH9317900.1"/>
    <property type="molecule type" value="Genomic_DNA"/>
</dbReference>
<feature type="region of interest" description="Disordered" evidence="1">
    <location>
        <begin position="10"/>
        <end position="30"/>
    </location>
</feature>
<keyword evidence="4" id="KW-1185">Reference proteome</keyword>
<sequence length="92" mass="10885">MKMILEKYTKCSNATQNNEQSIPQVDNQDTRRMKQQLEDVSCNLRRMRGENLEGLTIKDLQRLENKLEVGLNKVRSKKDEGLFQEIFELQQQ</sequence>
<dbReference type="InterPro" id="IPR002487">
    <property type="entry name" value="TF_Kbox"/>
</dbReference>
<dbReference type="GO" id="GO:0005634">
    <property type="term" value="C:nucleus"/>
    <property type="evidence" value="ECO:0007669"/>
    <property type="project" value="InterPro"/>
</dbReference>
<evidence type="ECO:0000259" key="2">
    <source>
        <dbReference type="PROSITE" id="PS51297"/>
    </source>
</evidence>
<dbReference type="OMA" id="RMQLMEG"/>
<dbReference type="PROSITE" id="PS51297">
    <property type="entry name" value="K_BOX"/>
    <property type="match status" value="1"/>
</dbReference>
<evidence type="ECO:0000256" key="1">
    <source>
        <dbReference type="SAM" id="MobiDB-lite"/>
    </source>
</evidence>
<name>A0AA38LDP8_TAXCH</name>
<feature type="compositionally biased region" description="Polar residues" evidence="1">
    <location>
        <begin position="10"/>
        <end position="27"/>
    </location>
</feature>
<comment type="caution">
    <text evidence="3">The sequence shown here is derived from an EMBL/GenBank/DDBJ whole genome shotgun (WGS) entry which is preliminary data.</text>
</comment>
<dbReference type="GO" id="GO:0003700">
    <property type="term" value="F:DNA-binding transcription factor activity"/>
    <property type="evidence" value="ECO:0007669"/>
    <property type="project" value="InterPro"/>
</dbReference>
<evidence type="ECO:0000313" key="4">
    <source>
        <dbReference type="Proteomes" id="UP000824469"/>
    </source>
</evidence>
<accession>A0AA38LDP8</accession>
<proteinExistence type="predicted"/>
<evidence type="ECO:0000313" key="3">
    <source>
        <dbReference type="EMBL" id="KAH9317900.1"/>
    </source>
</evidence>
<organism evidence="3 4">
    <name type="scientific">Taxus chinensis</name>
    <name type="common">Chinese yew</name>
    <name type="synonym">Taxus wallichiana var. chinensis</name>
    <dbReference type="NCBI Taxonomy" id="29808"/>
    <lineage>
        <taxon>Eukaryota</taxon>
        <taxon>Viridiplantae</taxon>
        <taxon>Streptophyta</taxon>
        <taxon>Embryophyta</taxon>
        <taxon>Tracheophyta</taxon>
        <taxon>Spermatophyta</taxon>
        <taxon>Pinopsida</taxon>
        <taxon>Pinidae</taxon>
        <taxon>Conifers II</taxon>
        <taxon>Cupressales</taxon>
        <taxon>Taxaceae</taxon>
        <taxon>Taxus</taxon>
    </lineage>
</organism>
<reference evidence="3 4" key="1">
    <citation type="journal article" date="2021" name="Nat. Plants">
        <title>The Taxus genome provides insights into paclitaxel biosynthesis.</title>
        <authorList>
            <person name="Xiong X."/>
            <person name="Gou J."/>
            <person name="Liao Q."/>
            <person name="Li Y."/>
            <person name="Zhou Q."/>
            <person name="Bi G."/>
            <person name="Li C."/>
            <person name="Du R."/>
            <person name="Wang X."/>
            <person name="Sun T."/>
            <person name="Guo L."/>
            <person name="Liang H."/>
            <person name="Lu P."/>
            <person name="Wu Y."/>
            <person name="Zhang Z."/>
            <person name="Ro D.K."/>
            <person name="Shang Y."/>
            <person name="Huang S."/>
            <person name="Yan J."/>
        </authorList>
    </citation>
    <scope>NUCLEOTIDE SEQUENCE [LARGE SCALE GENOMIC DNA]</scope>
    <source>
        <strain evidence="3">Ta-2019</strain>
    </source>
</reference>
<feature type="domain" description="K-box" evidence="2">
    <location>
        <begin position="23"/>
        <end position="92"/>
    </location>
</feature>